<protein>
    <submittedName>
        <fullName evidence="3">Glycosyltransferase family 1 protein</fullName>
    </submittedName>
</protein>
<dbReference type="InterPro" id="IPR028098">
    <property type="entry name" value="Glyco_trans_4-like_N"/>
</dbReference>
<evidence type="ECO:0000259" key="1">
    <source>
        <dbReference type="Pfam" id="PF00534"/>
    </source>
</evidence>
<keyword evidence="3" id="KW-0808">Transferase</keyword>
<dbReference type="InterPro" id="IPR001296">
    <property type="entry name" value="Glyco_trans_1"/>
</dbReference>
<keyword evidence="4" id="KW-1185">Reference proteome</keyword>
<organism evidence="3 4">
    <name type="scientific">Flavobacterium stagni</name>
    <dbReference type="NCBI Taxonomy" id="2506421"/>
    <lineage>
        <taxon>Bacteria</taxon>
        <taxon>Pseudomonadati</taxon>
        <taxon>Bacteroidota</taxon>
        <taxon>Flavobacteriia</taxon>
        <taxon>Flavobacteriales</taxon>
        <taxon>Flavobacteriaceae</taxon>
        <taxon>Flavobacterium</taxon>
    </lineage>
</organism>
<dbReference type="CDD" id="cd03801">
    <property type="entry name" value="GT4_PimA-like"/>
    <property type="match status" value="1"/>
</dbReference>
<dbReference type="OrthoDB" id="502646at2"/>
<gene>
    <name evidence="3" type="ORF">EQG61_10250</name>
</gene>
<feature type="domain" description="Glycosyl transferase family 1" evidence="1">
    <location>
        <begin position="184"/>
        <end position="353"/>
    </location>
</feature>
<dbReference type="Pfam" id="PF13439">
    <property type="entry name" value="Glyco_transf_4"/>
    <property type="match status" value="1"/>
</dbReference>
<proteinExistence type="predicted"/>
<dbReference type="Gene3D" id="3.40.50.2000">
    <property type="entry name" value="Glycogen Phosphorylase B"/>
    <property type="match status" value="2"/>
</dbReference>
<evidence type="ECO:0000259" key="2">
    <source>
        <dbReference type="Pfam" id="PF13439"/>
    </source>
</evidence>
<dbReference type="Proteomes" id="UP000289857">
    <property type="component" value="Unassembled WGS sequence"/>
</dbReference>
<dbReference type="Pfam" id="PF00534">
    <property type="entry name" value="Glycos_transf_1"/>
    <property type="match status" value="1"/>
</dbReference>
<dbReference type="RefSeq" id="WP_129461830.1">
    <property type="nucleotide sequence ID" value="NZ_SBKN01000006.1"/>
</dbReference>
<feature type="domain" description="Glycosyltransferase subfamily 4-like N-terminal" evidence="2">
    <location>
        <begin position="19"/>
        <end position="181"/>
    </location>
</feature>
<dbReference type="AlphaFoldDB" id="A0A4Q1K897"/>
<sequence>MKIGFLTIEYPHPNIGNSGGIGTAIYSLVRGLQAQGHQITVIVYGQPHDSAFKENGIQFYTVENKAVKGLSMYLTQKKIQRLINSLYASQQIEVLEVPDWQGVTAYVNTPCPLMMRLHGSDTYFCHLENRKLKWRNRLYEKRAYHQATGIIPVSDYTGKMSNFVFGSSRNYSVVPNGVDLTNFKPVTQAEPNIILYFGTLIRKKGLLELPHIFNAIHEKNPEAQLVLVGKDAADVITGSTSVWAMMQPLFTAQALQKVNYVGPVPYAEMQQWIGKATVCVFPTFAEALPVSWLEAMAMQKPIVASNIGWAPEIVTHGKDGFLVAPTAHQDFAACVLEILENPKLAASIAQAARLKIESQFSIEKVAQQLVETYQKLLPKGN</sequence>
<dbReference type="EMBL" id="SBKN01000006">
    <property type="protein sequence ID" value="RXR21856.1"/>
    <property type="molecule type" value="Genomic_DNA"/>
</dbReference>
<evidence type="ECO:0000313" key="3">
    <source>
        <dbReference type="EMBL" id="RXR21856.1"/>
    </source>
</evidence>
<dbReference type="PANTHER" id="PTHR45947:SF14">
    <property type="entry name" value="SLL1723 PROTEIN"/>
    <property type="match status" value="1"/>
</dbReference>
<evidence type="ECO:0000313" key="4">
    <source>
        <dbReference type="Proteomes" id="UP000289857"/>
    </source>
</evidence>
<dbReference type="InterPro" id="IPR050194">
    <property type="entry name" value="Glycosyltransferase_grp1"/>
</dbReference>
<dbReference type="SUPFAM" id="SSF53756">
    <property type="entry name" value="UDP-Glycosyltransferase/glycogen phosphorylase"/>
    <property type="match status" value="1"/>
</dbReference>
<dbReference type="PANTHER" id="PTHR45947">
    <property type="entry name" value="SULFOQUINOVOSYL TRANSFERASE SQD2"/>
    <property type="match status" value="1"/>
</dbReference>
<comment type="caution">
    <text evidence="3">The sequence shown here is derived from an EMBL/GenBank/DDBJ whole genome shotgun (WGS) entry which is preliminary data.</text>
</comment>
<dbReference type="GO" id="GO:0016757">
    <property type="term" value="F:glycosyltransferase activity"/>
    <property type="evidence" value="ECO:0007669"/>
    <property type="project" value="InterPro"/>
</dbReference>
<accession>A0A4Q1K897</accession>
<name>A0A4Q1K897_9FLAO</name>
<reference evidence="4" key="1">
    <citation type="submission" date="2019-01" db="EMBL/GenBank/DDBJ databases">
        <title>Cytophagaceae bacterium strain CAR-16.</title>
        <authorList>
            <person name="Chen W.-M."/>
        </authorList>
    </citation>
    <scope>NUCLEOTIDE SEQUENCE [LARGE SCALE GENOMIC DNA]</scope>
    <source>
        <strain evidence="4">WWJ-16</strain>
    </source>
</reference>